<feature type="transmembrane region" description="Helical" evidence="5">
    <location>
        <begin position="210"/>
        <end position="229"/>
    </location>
</feature>
<feature type="transmembrane region" description="Helical" evidence="5">
    <location>
        <begin position="147"/>
        <end position="168"/>
    </location>
</feature>
<evidence type="ECO:0000256" key="3">
    <source>
        <dbReference type="ARBA" id="ARBA00022989"/>
    </source>
</evidence>
<feature type="transmembrane region" description="Helical" evidence="5">
    <location>
        <begin position="241"/>
        <end position="259"/>
    </location>
</feature>
<reference evidence="7 8" key="1">
    <citation type="submission" date="2022-04" db="EMBL/GenBank/DDBJ databases">
        <title>Rhizobium coralii sp. nov., isolated from coral Turbinaria peltata.</title>
        <authorList>
            <person name="Sun H."/>
        </authorList>
    </citation>
    <scope>NUCLEOTIDE SEQUENCE [LARGE SCALE GENOMIC DNA]</scope>
    <source>
        <strain evidence="7 8">NTR19</strain>
    </source>
</reference>
<evidence type="ECO:0000259" key="6">
    <source>
        <dbReference type="Pfam" id="PF00892"/>
    </source>
</evidence>
<accession>A0ABT0IKE8</accession>
<feature type="transmembrane region" description="Helical" evidence="5">
    <location>
        <begin position="63"/>
        <end position="82"/>
    </location>
</feature>
<feature type="transmembrane region" description="Helical" evidence="5">
    <location>
        <begin position="7"/>
        <end position="24"/>
    </location>
</feature>
<feature type="domain" description="EamA" evidence="6">
    <location>
        <begin position="10"/>
        <end position="136"/>
    </location>
</feature>
<keyword evidence="4 5" id="KW-0472">Membrane</keyword>
<name>A0ABT0IKE8_9HYPH</name>
<dbReference type="InterPro" id="IPR000620">
    <property type="entry name" value="EamA_dom"/>
</dbReference>
<dbReference type="EMBL" id="JALPRY010000001">
    <property type="protein sequence ID" value="MCK8778362.1"/>
    <property type="molecule type" value="Genomic_DNA"/>
</dbReference>
<dbReference type="InterPro" id="IPR037185">
    <property type="entry name" value="EmrE-like"/>
</dbReference>
<dbReference type="PANTHER" id="PTHR32322">
    <property type="entry name" value="INNER MEMBRANE TRANSPORTER"/>
    <property type="match status" value="1"/>
</dbReference>
<comment type="caution">
    <text evidence="7">The sequence shown here is derived from an EMBL/GenBank/DDBJ whole genome shotgun (WGS) entry which is preliminary data.</text>
</comment>
<dbReference type="SUPFAM" id="SSF103481">
    <property type="entry name" value="Multidrug resistance efflux transporter EmrE"/>
    <property type="match status" value="2"/>
</dbReference>
<evidence type="ECO:0000313" key="8">
    <source>
        <dbReference type="Proteomes" id="UP001202827"/>
    </source>
</evidence>
<keyword evidence="3 5" id="KW-1133">Transmembrane helix</keyword>
<proteinExistence type="predicted"/>
<evidence type="ECO:0000256" key="1">
    <source>
        <dbReference type="ARBA" id="ARBA00004141"/>
    </source>
</evidence>
<evidence type="ECO:0000256" key="5">
    <source>
        <dbReference type="SAM" id="Phobius"/>
    </source>
</evidence>
<evidence type="ECO:0000256" key="2">
    <source>
        <dbReference type="ARBA" id="ARBA00022692"/>
    </source>
</evidence>
<feature type="transmembrane region" description="Helical" evidence="5">
    <location>
        <begin position="180"/>
        <end position="204"/>
    </location>
</feature>
<comment type="subcellular location">
    <subcellularLocation>
        <location evidence="1">Membrane</location>
        <topology evidence="1">Multi-pass membrane protein</topology>
    </subcellularLocation>
</comment>
<keyword evidence="2 5" id="KW-0812">Transmembrane</keyword>
<feature type="transmembrane region" description="Helical" evidence="5">
    <location>
        <begin position="120"/>
        <end position="141"/>
    </location>
</feature>
<gene>
    <name evidence="7" type="ORF">M0654_00060</name>
</gene>
<dbReference type="Pfam" id="PF00892">
    <property type="entry name" value="EamA"/>
    <property type="match status" value="2"/>
</dbReference>
<evidence type="ECO:0000256" key="4">
    <source>
        <dbReference type="ARBA" id="ARBA00023136"/>
    </source>
</evidence>
<evidence type="ECO:0000313" key="7">
    <source>
        <dbReference type="EMBL" id="MCK8778362.1"/>
    </source>
</evidence>
<dbReference type="InterPro" id="IPR050638">
    <property type="entry name" value="AA-Vitamin_Transporters"/>
</dbReference>
<dbReference type="Proteomes" id="UP001202827">
    <property type="component" value="Unassembled WGS sequence"/>
</dbReference>
<feature type="domain" description="EamA" evidence="6">
    <location>
        <begin position="149"/>
        <end position="282"/>
    </location>
</feature>
<dbReference type="RefSeq" id="WP_248681259.1">
    <property type="nucleotide sequence ID" value="NZ_JALPRY010000001.1"/>
</dbReference>
<dbReference type="PANTHER" id="PTHR32322:SF9">
    <property type="entry name" value="AMINO-ACID METABOLITE EFFLUX PUMP-RELATED"/>
    <property type="match status" value="1"/>
</dbReference>
<keyword evidence="8" id="KW-1185">Reference proteome</keyword>
<organism evidence="7 8">
    <name type="scientific">Neorhizobium turbinariae</name>
    <dbReference type="NCBI Taxonomy" id="2937795"/>
    <lineage>
        <taxon>Bacteria</taxon>
        <taxon>Pseudomonadati</taxon>
        <taxon>Pseudomonadota</taxon>
        <taxon>Alphaproteobacteria</taxon>
        <taxon>Hyphomicrobiales</taxon>
        <taxon>Rhizobiaceae</taxon>
        <taxon>Rhizobium/Agrobacterium group</taxon>
        <taxon>Neorhizobium</taxon>
    </lineage>
</organism>
<feature type="transmembrane region" description="Helical" evidence="5">
    <location>
        <begin position="88"/>
        <end position="108"/>
    </location>
</feature>
<protein>
    <submittedName>
        <fullName evidence="7">DMT family transporter</fullName>
    </submittedName>
</protein>
<sequence length="304" mass="31904">MKPRDLAIYIFLATAWGLSFLIVLKVVAAFGWVAAVSIRAFVACLTLYLIAKLTGRRLDFSAGWWPFFVVGATTVAGQLLGLSYATPLIGTAMAAIIVASIPLFSMVISQVWGLERMRPSGLLGLALGVAGMVLLVGFPAVPLTGEFLLGCAATLGACFSAAFGSNYASHRLKNVGSWEVTMGSFLFGGLIASPFLALVPVPALPGFMDIVYLLIAGCVMSATTYVLYFTLVGSIGATKAISVEFVVTVVAVFVGAVFLQEPLAPVQFVGAAVIILGCALVLGLFPWQRPKISQIPVPHQDGVP</sequence>
<feature type="transmembrane region" description="Helical" evidence="5">
    <location>
        <begin position="265"/>
        <end position="285"/>
    </location>
</feature>
<feature type="transmembrane region" description="Helical" evidence="5">
    <location>
        <begin position="30"/>
        <end position="51"/>
    </location>
</feature>